<dbReference type="EMBL" id="QNQU01000004">
    <property type="protein sequence ID" value="RBQ09948.1"/>
    <property type="molecule type" value="Genomic_DNA"/>
</dbReference>
<dbReference type="RefSeq" id="WP_113947883.1">
    <property type="nucleotide sequence ID" value="NZ_QNQU01000004.1"/>
</dbReference>
<evidence type="ECO:0000313" key="1">
    <source>
        <dbReference type="EMBL" id="RBQ09948.1"/>
    </source>
</evidence>
<proteinExistence type="predicted"/>
<protein>
    <submittedName>
        <fullName evidence="1">Uncharacterized protein</fullName>
    </submittedName>
</protein>
<dbReference type="Proteomes" id="UP000252081">
    <property type="component" value="Unassembled WGS sequence"/>
</dbReference>
<evidence type="ECO:0000313" key="2">
    <source>
        <dbReference type="Proteomes" id="UP000252081"/>
    </source>
</evidence>
<organism evidence="1 2">
    <name type="scientific">Pedobacter miscanthi</name>
    <dbReference type="NCBI Taxonomy" id="2259170"/>
    <lineage>
        <taxon>Bacteria</taxon>
        <taxon>Pseudomonadati</taxon>
        <taxon>Bacteroidota</taxon>
        <taxon>Sphingobacteriia</taxon>
        <taxon>Sphingobacteriales</taxon>
        <taxon>Sphingobacteriaceae</taxon>
        <taxon>Pedobacter</taxon>
    </lineage>
</organism>
<reference evidence="1 2" key="1">
    <citation type="submission" date="2018-07" db="EMBL/GenBank/DDBJ databases">
        <title>A draft genome of a endophytic bacteria, a new species of Pedobacter.</title>
        <authorList>
            <person name="Zhang Z.D."/>
            <person name="Chen Z.J."/>
        </authorList>
    </citation>
    <scope>NUCLEOTIDE SEQUENCE [LARGE SCALE GENOMIC DNA]</scope>
    <source>
        <strain evidence="1 2">RS10</strain>
    </source>
</reference>
<sequence length="740" mass="86902">MSEPAAIITKIHLAETDYRQLLKKAKAFFANCIFISLQEHSDYRDFYLFSYHKKQFAFYALAWFNYGSDVNLELTAEWNVFQHILSVLPASATGYCIGTYWATSPDDAEYIDFSYRINNGKALKLNLESNELKVVGEDADIFLFKKAVNFSDFKSDLFAGRMVDREIVAEVKYLQQQFMLTFLKNNLHTATFSNPVPLGENYFYNGSYLYTFYNYTEPKIFGDIDIHSLKKTDYGFCNKNFAVLPKGKIPLNGGKLKILKNGNDGSVYYLTTWAVYNGLLELLPEADPATFKLLNPYLASDKDFLYLNGQPFSKNEVGAYRFDRSGYYYKDVMLIGEKGIWMGSNEKLTSVNAATFEILEYDNSGLPSAGLGSGYLFLRKCSDKHGVFFIYRTNLYEQVKIERVLDFDDFLQQQKQHFNTKKDVSQVERHLKTPNYDHNGTAETFYNQFNPWLSENTSQKLERYKSDPWFYDILNRYFNSCWEMYLNFKDVQYLQDARIIYEMVQQWCWLIPKIFHTIARVYLILNLEKQAMEAVISAFQHHYTSITDLLQDIYLAPLENEIRTSQLEAYYNSMANQWSMITSETLRCFEESIPEAEKYKIAQYLIEKYIFWDKNWIVGYAEHYAERREYFEIWQKMNDSFIGKYLFVAPTGKIYIGINLNNYYRYMNFELLNPLIHLDFIEAKFHDAHTAKNEDYINGAYSAINTAFEKLQNSLTSWENKKNIVQQVTNGDMWQLLLKK</sequence>
<gene>
    <name evidence="1" type="ORF">DRW42_05765</name>
</gene>
<keyword evidence="2" id="KW-1185">Reference proteome</keyword>
<name>A0A366L7X0_9SPHI</name>
<comment type="caution">
    <text evidence="1">The sequence shown here is derived from an EMBL/GenBank/DDBJ whole genome shotgun (WGS) entry which is preliminary data.</text>
</comment>
<accession>A0A366L7X0</accession>
<dbReference type="AlphaFoldDB" id="A0A366L7X0"/>
<dbReference type="OrthoDB" id="2652472at2"/>